<reference evidence="2 3" key="1">
    <citation type="submission" date="2014-04" db="EMBL/GenBank/DDBJ databases">
        <title>Evolutionary Origins and Diversification of the Mycorrhizal Mutualists.</title>
        <authorList>
            <consortium name="DOE Joint Genome Institute"/>
            <consortium name="Mycorrhizal Genomics Consortium"/>
            <person name="Kohler A."/>
            <person name="Kuo A."/>
            <person name="Nagy L.G."/>
            <person name="Floudas D."/>
            <person name="Copeland A."/>
            <person name="Barry K.W."/>
            <person name="Cichocki N."/>
            <person name="Veneault-Fourrey C."/>
            <person name="LaButti K."/>
            <person name="Lindquist E.A."/>
            <person name="Lipzen A."/>
            <person name="Lundell T."/>
            <person name="Morin E."/>
            <person name="Murat C."/>
            <person name="Riley R."/>
            <person name="Ohm R."/>
            <person name="Sun H."/>
            <person name="Tunlid A."/>
            <person name="Henrissat B."/>
            <person name="Grigoriev I.V."/>
            <person name="Hibbett D.S."/>
            <person name="Martin F."/>
        </authorList>
    </citation>
    <scope>NUCLEOTIDE SEQUENCE [LARGE SCALE GENOMIC DNA]</scope>
    <source>
        <strain evidence="2 3">FD-317 M1</strain>
    </source>
</reference>
<evidence type="ECO:0000313" key="2">
    <source>
        <dbReference type="EMBL" id="KIK56504.1"/>
    </source>
</evidence>
<evidence type="ECO:0000313" key="3">
    <source>
        <dbReference type="Proteomes" id="UP000053593"/>
    </source>
</evidence>
<accession>A0A0D0C2L2</accession>
<feature type="compositionally biased region" description="Polar residues" evidence="1">
    <location>
        <begin position="22"/>
        <end position="37"/>
    </location>
</feature>
<dbReference type="HOGENOM" id="CLU_1129162_0_0_1"/>
<dbReference type="AlphaFoldDB" id="A0A0D0C2L2"/>
<name>A0A0D0C2L2_9AGAR</name>
<dbReference type="OrthoDB" id="3111311at2759"/>
<gene>
    <name evidence="2" type="ORF">GYMLUDRAFT_247758</name>
</gene>
<dbReference type="Proteomes" id="UP000053593">
    <property type="component" value="Unassembled WGS sequence"/>
</dbReference>
<proteinExistence type="predicted"/>
<evidence type="ECO:0000256" key="1">
    <source>
        <dbReference type="SAM" id="MobiDB-lite"/>
    </source>
</evidence>
<organism evidence="2 3">
    <name type="scientific">Collybiopsis luxurians FD-317 M1</name>
    <dbReference type="NCBI Taxonomy" id="944289"/>
    <lineage>
        <taxon>Eukaryota</taxon>
        <taxon>Fungi</taxon>
        <taxon>Dikarya</taxon>
        <taxon>Basidiomycota</taxon>
        <taxon>Agaricomycotina</taxon>
        <taxon>Agaricomycetes</taxon>
        <taxon>Agaricomycetidae</taxon>
        <taxon>Agaricales</taxon>
        <taxon>Marasmiineae</taxon>
        <taxon>Omphalotaceae</taxon>
        <taxon>Collybiopsis</taxon>
        <taxon>Collybiopsis luxurians</taxon>
    </lineage>
</organism>
<sequence length="246" mass="27488">MSSRPVTRSHKLTTILIPSEPNALNPQSPSPLSTSADSEADLDNLPSVPKTSHPPHSNCTSDSNSNSDLDDTHIALMSHSSAKSSFMPGGLKCPPIVHASCLSLADWDTVCIQMQNYLKYKDITDDQKVKWQYMACLVHECLQTWVAGNKDNLLKLKMVDDKDADIKPFLNALCHEVVGRDWAVDQTRAIFDTKQWCIPDSSFTDFCSSIIDMNHRLKGMAHHQSTEQLKVIIRSNLSDMTRAMFK</sequence>
<feature type="region of interest" description="Disordered" evidence="1">
    <location>
        <begin position="1"/>
        <end position="66"/>
    </location>
</feature>
<dbReference type="EMBL" id="KN834797">
    <property type="protein sequence ID" value="KIK56504.1"/>
    <property type="molecule type" value="Genomic_DNA"/>
</dbReference>
<protein>
    <submittedName>
        <fullName evidence="2">Uncharacterized protein</fullName>
    </submittedName>
</protein>
<keyword evidence="3" id="KW-1185">Reference proteome</keyword>